<dbReference type="InterPro" id="IPR001932">
    <property type="entry name" value="PPM-type_phosphatase-like_dom"/>
</dbReference>
<keyword evidence="7" id="KW-0418">Kinase</keyword>
<feature type="domain" description="Two component regulator three Y" evidence="6">
    <location>
        <begin position="708"/>
        <end position="769"/>
    </location>
</feature>
<dbReference type="InterPro" id="IPR013783">
    <property type="entry name" value="Ig-like_fold"/>
</dbReference>
<proteinExistence type="predicted"/>
<evidence type="ECO:0000256" key="4">
    <source>
        <dbReference type="SAM" id="SignalP"/>
    </source>
</evidence>
<name>A1ZYC3_MICM2</name>
<feature type="transmembrane region" description="Helical" evidence="3">
    <location>
        <begin position="777"/>
        <end position="799"/>
    </location>
</feature>
<dbReference type="SUPFAM" id="SSF50998">
    <property type="entry name" value="Quinoprotein alcohol dehydrogenase-like"/>
    <property type="match status" value="1"/>
</dbReference>
<dbReference type="OrthoDB" id="9806995at2"/>
<accession>A1ZYC3</accession>
<dbReference type="PANTHER" id="PTHR43156">
    <property type="entry name" value="STAGE II SPORULATION PROTEIN E-RELATED"/>
    <property type="match status" value="1"/>
</dbReference>
<feature type="domain" description="PPM-type phosphatase" evidence="5">
    <location>
        <begin position="927"/>
        <end position="1124"/>
    </location>
</feature>
<dbReference type="GO" id="GO:0016791">
    <property type="term" value="F:phosphatase activity"/>
    <property type="evidence" value="ECO:0007669"/>
    <property type="project" value="TreeGrafter"/>
</dbReference>
<dbReference type="AlphaFoldDB" id="A1ZYC3"/>
<feature type="chain" id="PRO_5002642048" evidence="4">
    <location>
        <begin position="23"/>
        <end position="1124"/>
    </location>
</feature>
<protein>
    <submittedName>
        <fullName evidence="7">Serine/threonine protein kinases, putative</fullName>
    </submittedName>
</protein>
<keyword evidence="7" id="KW-0723">Serine/threonine-protein kinase</keyword>
<evidence type="ECO:0000256" key="2">
    <source>
        <dbReference type="SAM" id="Coils"/>
    </source>
</evidence>
<keyword evidence="2" id="KW-0175">Coiled coil</keyword>
<dbReference type="InterPro" id="IPR011047">
    <property type="entry name" value="Quinoprotein_ADH-like_sf"/>
</dbReference>
<keyword evidence="1" id="KW-0378">Hydrolase</keyword>
<dbReference type="EMBL" id="AAWS01000065">
    <property type="protein sequence ID" value="EAY24596.1"/>
    <property type="molecule type" value="Genomic_DNA"/>
</dbReference>
<evidence type="ECO:0000256" key="1">
    <source>
        <dbReference type="ARBA" id="ARBA00022801"/>
    </source>
</evidence>
<keyword evidence="3" id="KW-0812">Transmembrane</keyword>
<evidence type="ECO:0000259" key="5">
    <source>
        <dbReference type="Pfam" id="PF07228"/>
    </source>
</evidence>
<dbReference type="Gene3D" id="3.60.40.10">
    <property type="entry name" value="PPM-type phosphatase domain"/>
    <property type="match status" value="1"/>
</dbReference>
<dbReference type="InterPro" id="IPR036457">
    <property type="entry name" value="PPM-type-like_dom_sf"/>
</dbReference>
<sequence length="1124" mass="129081">MIQKIYLLLFTHFLCFTLTAQHSPLHAKLEGIPAIHNYSVNEYNADVFNHAITQDNRGLIYVANNAGVLEYDGSHWRLIKLPNKSRVYSLAIDKTQNRVYVGGVGEFGYLTPNQQGKTVFKSLLKRIPKAHRHFTQVWSTHVTPQHQVIFRTHTAIFILSADQAAVYQPSPQHTFHVSFYVNQQFYVRERGTGLMKMSGNKLALIPAGDFFAKKTVYAMLPYDAQNLLIVSRSGMYLYDGKKLTLWKNELHEYLSSYRVYYCKPFKKDYYIINTLRKGLFIIDKKGKIHQHIDQEHGLINSSVYHSFVDKDKNIWVASNQGLSHIVASSGFTFYNQILGLNSHLSASAYVNDQLYVGTMQGGLFGETEVSAQHQFRVRPQLSKINHLNNILDLYAHEYTLLVGHQNGIWAYNTQQKKGREITQEQGHFVRKFMPFIHQKDKVLVSTRKGLMTVFEQNKEWKALEIKGLNQSIPYVAEYKERHLLASNDNGRLSKVVLNVGLDSIVNTKRYDTIQGLPAMHGNRVFKINNEVVIATHRGIYQYNEASDKFVPHPHFSELNHCWISYIQTDAQGNLWLWASDQSSVMEVMFLQKKAQSNTYQVVKKPFKKLKKNFMVLGSHINPVDHKNVLFSAPEGAVHYSHDVNRKYDQPYFCIIRKVESISDKDSLLFGGTFVDKQGAVTVQQAHKKLPRLHYDDHNLRFSFSATYYEDHDQLEYSFYLKGFESHWHPWTNNTEKEYTNIPEGTYTFYVKARNIYGTESLVASYSFKIRPPWNRTVWAYAGMVLLGGLLVWGIVKLNVRRLQMQKRKLEKVVELRTAEVLEKNEALSQQKEEITIQAESLKTQKEELEVLNESISEKNRVIEKKNRDIVASINYARRIQSAMLPPMEEITHSLPETFILYRPRDIVSGDFYWFAEVERASLGTPSSDTIIIAADCTGHGVPGAFVSMVGNELLNEIVKMRGIHKPSLILDWLHDGIKRVFHQKETKSRDGMDITVCTINQDQKLLQFAGAQNPLLYVKNGEMTIIKGDKRSIGGNATKDNAGYTNHEVALDVPVTFYLFSDGYQDQFGGPRGKKFMTRKFHQLLHEISSQPLAKQGEMLDQALTEWMGDIEQIDDILVLGARV</sequence>
<dbReference type="Gene3D" id="2.130.10.10">
    <property type="entry name" value="YVTN repeat-like/Quinoprotein amine dehydrogenase"/>
    <property type="match status" value="2"/>
</dbReference>
<feature type="coiled-coil region" evidence="2">
    <location>
        <begin position="824"/>
        <end position="868"/>
    </location>
</feature>
<keyword evidence="3" id="KW-1133">Transmembrane helix</keyword>
<dbReference type="RefSeq" id="WP_002704454.1">
    <property type="nucleotide sequence ID" value="NZ_AAWS01000065.1"/>
</dbReference>
<dbReference type="eggNOG" id="COG3292">
    <property type="taxonomic scope" value="Bacteria"/>
</dbReference>
<dbReference type="InterPro" id="IPR052016">
    <property type="entry name" value="Bact_Sigma-Reg"/>
</dbReference>
<dbReference type="eggNOG" id="COG2208">
    <property type="taxonomic scope" value="Bacteria"/>
</dbReference>
<feature type="signal peptide" evidence="4">
    <location>
        <begin position="1"/>
        <end position="22"/>
    </location>
</feature>
<organism evidence="7 8">
    <name type="scientific">Microscilla marina ATCC 23134</name>
    <dbReference type="NCBI Taxonomy" id="313606"/>
    <lineage>
        <taxon>Bacteria</taxon>
        <taxon>Pseudomonadati</taxon>
        <taxon>Bacteroidota</taxon>
        <taxon>Cytophagia</taxon>
        <taxon>Cytophagales</taxon>
        <taxon>Microscillaceae</taxon>
        <taxon>Microscilla</taxon>
    </lineage>
</organism>
<keyword evidence="8" id="KW-1185">Reference proteome</keyword>
<evidence type="ECO:0000256" key="3">
    <source>
        <dbReference type="SAM" id="Phobius"/>
    </source>
</evidence>
<dbReference type="Proteomes" id="UP000004095">
    <property type="component" value="Unassembled WGS sequence"/>
</dbReference>
<comment type="caution">
    <text evidence="7">The sequence shown here is derived from an EMBL/GenBank/DDBJ whole genome shotgun (WGS) entry which is preliminary data.</text>
</comment>
<keyword evidence="3" id="KW-0472">Membrane</keyword>
<dbReference type="Pfam" id="PF07495">
    <property type="entry name" value="Y_Y_Y"/>
    <property type="match status" value="1"/>
</dbReference>
<dbReference type="SUPFAM" id="SSF63829">
    <property type="entry name" value="Calcium-dependent phosphotriesterase"/>
    <property type="match status" value="1"/>
</dbReference>
<evidence type="ECO:0000313" key="7">
    <source>
        <dbReference type="EMBL" id="EAY24596.1"/>
    </source>
</evidence>
<gene>
    <name evidence="7" type="ORF">M23134_07707</name>
</gene>
<reference evidence="7 8" key="1">
    <citation type="submission" date="2007-01" db="EMBL/GenBank/DDBJ databases">
        <authorList>
            <person name="Haygood M."/>
            <person name="Podell S."/>
            <person name="Anderson C."/>
            <person name="Hopkinson B."/>
            <person name="Roe K."/>
            <person name="Barbeau K."/>
            <person name="Gaasterland T."/>
            <person name="Ferriera S."/>
            <person name="Johnson J."/>
            <person name="Kravitz S."/>
            <person name="Beeson K."/>
            <person name="Sutton G."/>
            <person name="Rogers Y.-H."/>
            <person name="Friedman R."/>
            <person name="Frazier M."/>
            <person name="Venter J.C."/>
        </authorList>
    </citation>
    <scope>NUCLEOTIDE SEQUENCE [LARGE SCALE GENOMIC DNA]</scope>
    <source>
        <strain evidence="7 8">ATCC 23134</strain>
    </source>
</reference>
<keyword evidence="4" id="KW-0732">Signal</keyword>
<keyword evidence="7" id="KW-0808">Transferase</keyword>
<dbReference type="InterPro" id="IPR011123">
    <property type="entry name" value="Y_Y_Y"/>
</dbReference>
<dbReference type="GO" id="GO:0004674">
    <property type="term" value="F:protein serine/threonine kinase activity"/>
    <property type="evidence" value="ECO:0007669"/>
    <property type="project" value="UniProtKB-KW"/>
</dbReference>
<dbReference type="Pfam" id="PF07228">
    <property type="entry name" value="SpoIIE"/>
    <property type="match status" value="1"/>
</dbReference>
<dbReference type="Gene3D" id="2.60.40.10">
    <property type="entry name" value="Immunoglobulins"/>
    <property type="match status" value="1"/>
</dbReference>
<evidence type="ECO:0000259" key="6">
    <source>
        <dbReference type="Pfam" id="PF07495"/>
    </source>
</evidence>
<dbReference type="InterPro" id="IPR015943">
    <property type="entry name" value="WD40/YVTN_repeat-like_dom_sf"/>
</dbReference>
<dbReference type="PANTHER" id="PTHR43156:SF9">
    <property type="entry name" value="HAMP DOMAIN-CONTAINING PROTEIN"/>
    <property type="match status" value="1"/>
</dbReference>
<evidence type="ECO:0000313" key="8">
    <source>
        <dbReference type="Proteomes" id="UP000004095"/>
    </source>
</evidence>